<feature type="compositionally biased region" description="Basic residues" evidence="1">
    <location>
        <begin position="55"/>
        <end position="68"/>
    </location>
</feature>
<keyword evidence="3" id="KW-1185">Reference proteome</keyword>
<accession>A0ABY8EP00</accession>
<feature type="compositionally biased region" description="Low complexity" evidence="1">
    <location>
        <begin position="71"/>
        <end position="104"/>
    </location>
</feature>
<evidence type="ECO:0008006" key="4">
    <source>
        <dbReference type="Google" id="ProtNLM"/>
    </source>
</evidence>
<organism evidence="2 3">
    <name type="scientific">Malassezia furfur</name>
    <name type="common">Pityriasis versicolor infection agent</name>
    <name type="synonym">Pityrosporum furfur</name>
    <dbReference type="NCBI Taxonomy" id="55194"/>
    <lineage>
        <taxon>Eukaryota</taxon>
        <taxon>Fungi</taxon>
        <taxon>Dikarya</taxon>
        <taxon>Basidiomycota</taxon>
        <taxon>Ustilaginomycotina</taxon>
        <taxon>Malasseziomycetes</taxon>
        <taxon>Malasseziales</taxon>
        <taxon>Malasseziaceae</taxon>
        <taxon>Malassezia</taxon>
    </lineage>
</organism>
<evidence type="ECO:0000313" key="3">
    <source>
        <dbReference type="Proteomes" id="UP000818624"/>
    </source>
</evidence>
<evidence type="ECO:0000313" key="2">
    <source>
        <dbReference type="EMBL" id="WFD46098.1"/>
    </source>
</evidence>
<protein>
    <recommendedName>
        <fullName evidence="4">CMP/dCMP-type deaminase domain-containing protein</fullName>
    </recommendedName>
</protein>
<dbReference type="Proteomes" id="UP000818624">
    <property type="component" value="Chromosome 1"/>
</dbReference>
<reference evidence="2 3" key="1">
    <citation type="journal article" date="2020" name="Elife">
        <title>Loss of centromere function drives karyotype evolution in closely related Malassezia species.</title>
        <authorList>
            <person name="Sankaranarayanan S.R."/>
            <person name="Ianiri G."/>
            <person name="Coelho M.A."/>
            <person name="Reza M.H."/>
            <person name="Thimmappa B.C."/>
            <person name="Ganguly P."/>
            <person name="Vadnala R.N."/>
            <person name="Sun S."/>
            <person name="Siddharthan R."/>
            <person name="Tellgren-Roth C."/>
            <person name="Dawson T.L."/>
            <person name="Heitman J."/>
            <person name="Sanyal K."/>
        </authorList>
    </citation>
    <scope>NUCLEOTIDE SEQUENCE [LARGE SCALE GENOMIC DNA]</scope>
    <source>
        <strain evidence="2">CBS14141</strain>
    </source>
</reference>
<evidence type="ECO:0000256" key="1">
    <source>
        <dbReference type="SAM" id="MobiDB-lite"/>
    </source>
</evidence>
<feature type="region of interest" description="Disordered" evidence="1">
    <location>
        <begin position="1"/>
        <end position="22"/>
    </location>
</feature>
<sequence>MSGVLNRAIKNELKKNQRHARVPAVAGRGCGQWVGNQEAQRLRHEFQQRRAEHLARRKQEKRERKARGLRATSSSGSCSSDSTADSDSSNSGASSSGPSTPPLSAQDKGGKPLDMAAVPPALLSSTLAYRRVRATSRPREDAGDSRLRGADLYVVRLLQDVESKAKAKEHRRRHQRAAPAVAPRAATNTPVNVVPRYADSRPCWRCLEWMLWAGIKRVYWTNAEGEWHGGKVSALLFGEGVSSVSSSQSVLVPVHLTQYEHAAALLGAHHRVAR</sequence>
<feature type="compositionally biased region" description="Basic residues" evidence="1">
    <location>
        <begin position="167"/>
        <end position="176"/>
    </location>
</feature>
<gene>
    <name evidence="2" type="ORF">GLX27_000727</name>
</gene>
<dbReference type="EMBL" id="CP046234">
    <property type="protein sequence ID" value="WFD46098.1"/>
    <property type="molecule type" value="Genomic_DNA"/>
</dbReference>
<feature type="region of interest" description="Disordered" evidence="1">
    <location>
        <begin position="48"/>
        <end position="116"/>
    </location>
</feature>
<name>A0ABY8EP00_MALFU</name>
<feature type="region of interest" description="Disordered" evidence="1">
    <location>
        <begin position="164"/>
        <end position="184"/>
    </location>
</feature>
<proteinExistence type="predicted"/>